<dbReference type="RefSeq" id="WP_032948365.1">
    <property type="nucleotide sequence ID" value="NZ_CAHPRB010000006.1"/>
</dbReference>
<dbReference type="EMBL" id="CAHPRB010000006">
    <property type="protein sequence ID" value="CAB5559572.1"/>
    <property type="molecule type" value="Genomic_DNA"/>
</dbReference>
<protein>
    <submittedName>
        <fullName evidence="2">Uncharacterized protein</fullName>
    </submittedName>
</protein>
<proteinExistence type="predicted"/>
<organism evidence="2 3">
    <name type="scientific">Citrobacter youngae</name>
    <dbReference type="NCBI Taxonomy" id="133448"/>
    <lineage>
        <taxon>Bacteria</taxon>
        <taxon>Pseudomonadati</taxon>
        <taxon>Pseudomonadota</taxon>
        <taxon>Gammaproteobacteria</taxon>
        <taxon>Enterobacterales</taxon>
        <taxon>Enterobacteriaceae</taxon>
        <taxon>Citrobacter</taxon>
        <taxon>Citrobacter freundii complex</taxon>
    </lineage>
</organism>
<accession>A0A9Q7ZL68</accession>
<gene>
    <name evidence="1" type="ORF">GHA_01891</name>
    <name evidence="2" type="ORF">NCTC8782_01001</name>
</gene>
<dbReference type="GeneID" id="83644719"/>
<name>A0A9Q7ZL68_9ENTR</name>
<sequence>MRDSVIFCKVDSYGFPHWNGVDFLRWKTLPTNWRFDTGTAHLWIYKTAWLVYHRNMLKKSAEEAQIPLLLLAGVAAAEVGGTPERFKSVGVLQVRQILETISRREDKALSNATSVGSIAIQLGVAASTMGIRPDKLTSFEQFQLSNCLLDNRFNIRVVAFHLRDLIMLSYPGKDTAHLTDEQIIIIGSRYNRGTQREIQSITDSISAPVGTKQREYSEYGRRIIEKKTAIMEIMRGG</sequence>
<evidence type="ECO:0000313" key="4">
    <source>
        <dbReference type="Proteomes" id="UP000835792"/>
    </source>
</evidence>
<reference evidence="2 3" key="1">
    <citation type="submission" date="2018-06" db="EMBL/GenBank/DDBJ databases">
        <authorList>
            <consortium name="Pathogen Informatics"/>
            <person name="Doyle S."/>
        </authorList>
    </citation>
    <scope>NUCLEOTIDE SEQUENCE [LARGE SCALE GENOMIC DNA]</scope>
    <source>
        <strain evidence="2 3">NCTC8782</strain>
    </source>
</reference>
<evidence type="ECO:0000313" key="3">
    <source>
        <dbReference type="Proteomes" id="UP000255286"/>
    </source>
</evidence>
<dbReference type="Proteomes" id="UP000255286">
    <property type="component" value="Unassembled WGS sequence"/>
</dbReference>
<evidence type="ECO:0000313" key="2">
    <source>
        <dbReference type="EMBL" id="SUX78539.1"/>
    </source>
</evidence>
<dbReference type="AlphaFoldDB" id="A0A9Q7ZL68"/>
<dbReference type="EMBL" id="UIGT01000001">
    <property type="protein sequence ID" value="SUX78539.1"/>
    <property type="molecule type" value="Genomic_DNA"/>
</dbReference>
<dbReference type="Proteomes" id="UP000835792">
    <property type="component" value="Unassembled WGS sequence"/>
</dbReference>
<keyword evidence="4" id="KW-1185">Reference proteome</keyword>
<reference evidence="1" key="2">
    <citation type="submission" date="2020-05" db="EMBL/GenBank/DDBJ databases">
        <authorList>
            <person name="Delgado-Blas J."/>
        </authorList>
    </citation>
    <scope>NUCLEOTIDE SEQUENCE</scope>
    <source>
        <strain evidence="1">BB1468</strain>
    </source>
</reference>
<comment type="caution">
    <text evidence="2">The sequence shown here is derived from an EMBL/GenBank/DDBJ whole genome shotgun (WGS) entry which is preliminary data.</text>
</comment>
<evidence type="ECO:0000313" key="1">
    <source>
        <dbReference type="EMBL" id="CAB5559572.1"/>
    </source>
</evidence>